<feature type="transmembrane region" description="Helical" evidence="1">
    <location>
        <begin position="26"/>
        <end position="47"/>
    </location>
</feature>
<feature type="transmembrane region" description="Helical" evidence="1">
    <location>
        <begin position="93"/>
        <end position="113"/>
    </location>
</feature>
<evidence type="ECO:0008006" key="4">
    <source>
        <dbReference type="Google" id="ProtNLM"/>
    </source>
</evidence>
<proteinExistence type="predicted"/>
<keyword evidence="3" id="KW-1185">Reference proteome</keyword>
<feature type="transmembrane region" description="Helical" evidence="1">
    <location>
        <begin position="292"/>
        <end position="313"/>
    </location>
</feature>
<feature type="transmembrane region" description="Helical" evidence="1">
    <location>
        <begin position="355"/>
        <end position="373"/>
    </location>
</feature>
<keyword evidence="1" id="KW-1133">Transmembrane helix</keyword>
<feature type="transmembrane region" description="Helical" evidence="1">
    <location>
        <begin position="325"/>
        <end position="343"/>
    </location>
</feature>
<dbReference type="EMBL" id="JBHSZH010000005">
    <property type="protein sequence ID" value="MFC7082341.1"/>
    <property type="molecule type" value="Genomic_DNA"/>
</dbReference>
<protein>
    <recommendedName>
        <fullName evidence="4">Glycosyltransferase RgtA/B/C/D-like domain-containing protein</fullName>
    </recommendedName>
</protein>
<feature type="transmembrane region" description="Helical" evidence="1">
    <location>
        <begin position="190"/>
        <end position="211"/>
    </location>
</feature>
<gene>
    <name evidence="2" type="ORF">ACFQJ6_21900</name>
</gene>
<comment type="caution">
    <text evidence="2">The sequence shown here is derived from an EMBL/GenBank/DDBJ whole genome shotgun (WGS) entry which is preliminary data.</text>
</comment>
<feature type="transmembrane region" description="Helical" evidence="1">
    <location>
        <begin position="257"/>
        <end position="280"/>
    </location>
</feature>
<accession>A0ABD5WUS3</accession>
<feature type="transmembrane region" description="Helical" evidence="1">
    <location>
        <begin position="125"/>
        <end position="144"/>
    </location>
</feature>
<dbReference type="GeneID" id="79304242"/>
<sequence>MLFATVSSVLLLFALAVWSRSRAYRALATTALAGHLALALVVPALPYRWDVHRFHAAATAIASGSVPSTYASVNAFSAFQGILYVVFGSTPTTLSVVNGLLAVLTPIPVVALARRLYPSAVDSTDGVAALVLFAPLAFLFSTLPMRDALSTLLFFVALRLVTDVFVASRHWHAVVAVPLVALLSTLRPELALLVVVGSVAAGVAWVLDAVGRRDVSFASLTVAVSPASVTGFLLFAREFPLAYLNRVLERRSVGGAVYLDGLSYVSWADVLVLAPVRAVYFQFAPFPLHVDSAFDLLAALELPVLLVLAIAAYRSLAACDTDQRVSALLLTAYLGGVVGYGLIDSNFGTTVRHRVPFVFLLVVFASPVVERHWRALRGESR</sequence>
<evidence type="ECO:0000313" key="3">
    <source>
        <dbReference type="Proteomes" id="UP001596407"/>
    </source>
</evidence>
<dbReference type="AlphaFoldDB" id="A0ABD5WUS3"/>
<feature type="transmembrane region" description="Helical" evidence="1">
    <location>
        <begin position="217"/>
        <end position="236"/>
    </location>
</feature>
<organism evidence="2 3">
    <name type="scientific">Halorussus caseinilyticus</name>
    <dbReference type="NCBI Taxonomy" id="3034025"/>
    <lineage>
        <taxon>Archaea</taxon>
        <taxon>Methanobacteriati</taxon>
        <taxon>Methanobacteriota</taxon>
        <taxon>Stenosarchaea group</taxon>
        <taxon>Halobacteria</taxon>
        <taxon>Halobacteriales</taxon>
        <taxon>Haladaptataceae</taxon>
        <taxon>Halorussus</taxon>
    </lineage>
</organism>
<keyword evidence="1" id="KW-0472">Membrane</keyword>
<dbReference type="Proteomes" id="UP001596407">
    <property type="component" value="Unassembled WGS sequence"/>
</dbReference>
<feature type="transmembrane region" description="Helical" evidence="1">
    <location>
        <begin position="164"/>
        <end position="183"/>
    </location>
</feature>
<dbReference type="RefSeq" id="WP_276279664.1">
    <property type="nucleotide sequence ID" value="NZ_CP119809.1"/>
</dbReference>
<evidence type="ECO:0000256" key="1">
    <source>
        <dbReference type="SAM" id="Phobius"/>
    </source>
</evidence>
<reference evidence="2 3" key="1">
    <citation type="journal article" date="2019" name="Int. J. Syst. Evol. Microbiol.">
        <title>The Global Catalogue of Microorganisms (GCM) 10K type strain sequencing project: providing services to taxonomists for standard genome sequencing and annotation.</title>
        <authorList>
            <consortium name="The Broad Institute Genomics Platform"/>
            <consortium name="The Broad Institute Genome Sequencing Center for Infectious Disease"/>
            <person name="Wu L."/>
            <person name="Ma J."/>
        </authorList>
    </citation>
    <scope>NUCLEOTIDE SEQUENCE [LARGE SCALE GENOMIC DNA]</scope>
    <source>
        <strain evidence="2 3">DT72</strain>
    </source>
</reference>
<name>A0ABD5WUS3_9EURY</name>
<evidence type="ECO:0000313" key="2">
    <source>
        <dbReference type="EMBL" id="MFC7082341.1"/>
    </source>
</evidence>
<keyword evidence="1" id="KW-0812">Transmembrane</keyword>